<evidence type="ECO:0000313" key="2">
    <source>
        <dbReference type="Proteomes" id="UP001163223"/>
    </source>
</evidence>
<dbReference type="Proteomes" id="UP001163223">
    <property type="component" value="Chromosome"/>
</dbReference>
<gene>
    <name evidence="1" type="primary">accB</name>
    <name evidence="1" type="ORF">OXU80_06915</name>
</gene>
<sequence length="147" mass="15089">MDIDEIKVLMEAMAASDLSEMQVAKEGWTLRLTRAAGQVGTAQAATAPAGKAVAAAPAAPRSGEPAAPAADRTVRSPLSGVVHFRPSPDAPPFVETGRAVSAGEVLCLVEAMKMFNEIRAERAGTVEAILVSPGEDVDAGQPLLTLA</sequence>
<dbReference type="EMBL" id="CP113520">
    <property type="protein sequence ID" value="WAJ29938.1"/>
    <property type="molecule type" value="Genomic_DNA"/>
</dbReference>
<keyword evidence="1" id="KW-0436">Ligase</keyword>
<reference evidence="1" key="1">
    <citation type="submission" date="2022-11" db="EMBL/GenBank/DDBJ databases">
        <title>beta-Carotene-producing bacterium, Jeongeuplla avenae sp. nov., alleviates the salt stress of Arabidopsis seedlings.</title>
        <authorList>
            <person name="Jiang L."/>
            <person name="Lee J."/>
        </authorList>
    </citation>
    <scope>NUCLEOTIDE SEQUENCE</scope>
    <source>
        <strain evidence="1">DY_R2A_6</strain>
    </source>
</reference>
<keyword evidence="2" id="KW-1185">Reference proteome</keyword>
<proteinExistence type="predicted"/>
<organism evidence="1 2">
    <name type="scientific">Antarcticirhabdus aurantiaca</name>
    <dbReference type="NCBI Taxonomy" id="2606717"/>
    <lineage>
        <taxon>Bacteria</taxon>
        <taxon>Pseudomonadati</taxon>
        <taxon>Pseudomonadota</taxon>
        <taxon>Alphaproteobacteria</taxon>
        <taxon>Hyphomicrobiales</taxon>
        <taxon>Aurantimonadaceae</taxon>
        <taxon>Antarcticirhabdus</taxon>
    </lineage>
</organism>
<dbReference type="EC" id="6.4.1.2" evidence="1"/>
<accession>A0ACD4NT51</accession>
<protein>
    <submittedName>
        <fullName evidence="1">Acetyl-CoA carboxylase biotin carboxyl carrier protein</fullName>
        <ecNumber evidence="1">6.4.1.2</ecNumber>
    </submittedName>
</protein>
<evidence type="ECO:0000313" key="1">
    <source>
        <dbReference type="EMBL" id="WAJ29938.1"/>
    </source>
</evidence>
<name>A0ACD4NT51_9HYPH</name>